<gene>
    <name evidence="3" type="ORF">BFC18_18255</name>
</gene>
<reference evidence="3 4" key="1">
    <citation type="submission" date="2016-08" db="EMBL/GenBank/DDBJ databases">
        <authorList>
            <person name="Seilhamer J.J."/>
        </authorList>
    </citation>
    <scope>NUCLEOTIDE SEQUENCE [LARGE SCALE GENOMIC DNA]</scope>
    <source>
        <strain evidence="3 4">KCTC 42603</strain>
    </source>
</reference>
<evidence type="ECO:0000256" key="2">
    <source>
        <dbReference type="SAM" id="SignalP"/>
    </source>
</evidence>
<keyword evidence="1" id="KW-0175">Coiled coil</keyword>
<comment type="caution">
    <text evidence="3">The sequence shown here is derived from an EMBL/GenBank/DDBJ whole genome shotgun (WGS) entry which is preliminary data.</text>
</comment>
<keyword evidence="2" id="KW-0732">Signal</keyword>
<organism evidence="3 4">
    <name type="scientific">Alteromonas confluentis</name>
    <dbReference type="NCBI Taxonomy" id="1656094"/>
    <lineage>
        <taxon>Bacteria</taxon>
        <taxon>Pseudomonadati</taxon>
        <taxon>Pseudomonadota</taxon>
        <taxon>Gammaproteobacteria</taxon>
        <taxon>Alteromonadales</taxon>
        <taxon>Alteromonadaceae</taxon>
        <taxon>Alteromonas/Salinimonas group</taxon>
        <taxon>Alteromonas</taxon>
    </lineage>
</organism>
<keyword evidence="4" id="KW-1185">Reference proteome</keyword>
<protein>
    <recommendedName>
        <fullName evidence="5">Lipoprotein</fullName>
    </recommendedName>
</protein>
<dbReference type="AlphaFoldDB" id="A0A1E7Z798"/>
<feature type="signal peptide" evidence="2">
    <location>
        <begin position="1"/>
        <end position="18"/>
    </location>
</feature>
<evidence type="ECO:0000313" key="3">
    <source>
        <dbReference type="EMBL" id="OFC69357.1"/>
    </source>
</evidence>
<evidence type="ECO:0000313" key="4">
    <source>
        <dbReference type="Proteomes" id="UP000175691"/>
    </source>
</evidence>
<name>A0A1E7Z798_9ALTE</name>
<evidence type="ECO:0008006" key="5">
    <source>
        <dbReference type="Google" id="ProtNLM"/>
    </source>
</evidence>
<dbReference type="STRING" id="1656094.BFC18_18255"/>
<accession>A0A1E7Z798</accession>
<proteinExistence type="predicted"/>
<evidence type="ECO:0000256" key="1">
    <source>
        <dbReference type="SAM" id="Coils"/>
    </source>
</evidence>
<feature type="chain" id="PRO_5009209437" description="Lipoprotein" evidence="2">
    <location>
        <begin position="19"/>
        <end position="555"/>
    </location>
</feature>
<dbReference type="PROSITE" id="PS51257">
    <property type="entry name" value="PROKAR_LIPOPROTEIN"/>
    <property type="match status" value="1"/>
</dbReference>
<dbReference type="EMBL" id="MDHN01000040">
    <property type="protein sequence ID" value="OFC69357.1"/>
    <property type="molecule type" value="Genomic_DNA"/>
</dbReference>
<dbReference type="Proteomes" id="UP000175691">
    <property type="component" value="Unassembled WGS sequence"/>
</dbReference>
<dbReference type="OrthoDB" id="6092618at2"/>
<feature type="coiled-coil region" evidence="1">
    <location>
        <begin position="356"/>
        <end position="383"/>
    </location>
</feature>
<sequence>MKKLSLITILIALLTACAAPLGTITVHTVGDDNKLMSPLVESKQLINDQNTIFKTEQNGNSNGDDVFAIYLTDTYLRYLKDWGGINEVLIVVEFTEAVTGTTQDTITKILGPYNNIADATRAPLLNKALYGPKKMESDLLTMNIKVYEYDLEENENNAAMLEFIAGSASTLALADPVTLGEIKIAKEIAQTLIRTNENDLVVNMDFDFVAGNKKYKNYSKSRVLPLKDSELVVVKQEACRIGTCWDYFSNYTDGVPANGPGVLTDIVMLVPTTIVKATTDVADAKSLEPLKAEEISVTDDGLSKDGEAFTDKTWLRFSIVKGGDPSQWAVRKALYPQEEEINKLLRNPNALTVENMKAMTSRIEKIQQEIAQLNADIQLKSKLSVNGTHFIPKNAASSSLCFDHSENVDVLTNQAVLFLDAQSDQTVTLTSQSKSSTCYTLAKSSFTNDTGKFQVNYKIGKQNKTASFPVIVADALAGTPAATCSKNIDDNKNTITITLTQTGVKQVESIQLNGHTIPFSIEGDKIKATVSDANPTLALTDVFDTTVSTLSLTCN</sequence>